<comment type="caution">
    <text evidence="4">The sequence shown here is derived from an EMBL/GenBank/DDBJ whole genome shotgun (WGS) entry which is preliminary data.</text>
</comment>
<evidence type="ECO:0000259" key="3">
    <source>
        <dbReference type="PROSITE" id="PS50853"/>
    </source>
</evidence>
<protein>
    <submittedName>
        <fullName evidence="4">Putative secreted protein (Por secretion system target)</fullName>
    </submittedName>
</protein>
<dbReference type="Pfam" id="PF18962">
    <property type="entry name" value="Por_Secre_tail"/>
    <property type="match status" value="1"/>
</dbReference>
<dbReference type="InterPro" id="IPR036116">
    <property type="entry name" value="FN3_sf"/>
</dbReference>
<dbReference type="Gene3D" id="2.60.40.10">
    <property type="entry name" value="Immunoglobulins"/>
    <property type="match status" value="1"/>
</dbReference>
<dbReference type="EMBL" id="RBLC01000003">
    <property type="protein sequence ID" value="RKS21720.1"/>
    <property type="molecule type" value="Genomic_DNA"/>
</dbReference>
<dbReference type="InterPro" id="IPR003961">
    <property type="entry name" value="FN3_dom"/>
</dbReference>
<sequence length="557" mass="58574">MKKTLLCLSSLFLTLFSQAQEFVAFQVNSGFNADVIANGIGLSTSSTTIAVDNANFAFITADFQATAAGTPLATALPINGLINSTATAGLQFQMASYSANNVLRIPTQNESGTLVFANPLRGSRLFLLLTSGSGTATISGTINFSDNTTQALSPSTVPDWFNSSALPVAISGIGRVNLANDVVESPSGNPRLYQMEVAILPANQSKQISGITITKTSIEEGVLNLFSASAEILPTCPSPTGLSAVTTASGATVSWTAPPSVPSNGYDYYYSLTATAPNNDTEPTGNVASTQTSVTLNDLTIGQLYYFWVRSNCGATDKGVWRPTSFTTGQLTTTYTTGDILTDKTTSTTITVSSNTACPGVMTVNVPAGYQIASVATSYSMQTAADGFMSEQRSILVCNTTGLKEAAITSGAGDTSGTYQYNRSNLTIANGATGAVQFELRAWRTYGTTGCNGIYNRVANNTWKVTITYQAVVLGTDEKDAIKFKAYPNPVGDVLTVSGEAVISEIMVYNYLGQKVMQQAGDSKSVDLNTSQLSAGSYLVKARDTDGNQNTLKIVKK</sequence>
<evidence type="ECO:0000256" key="1">
    <source>
        <dbReference type="ARBA" id="ARBA00022729"/>
    </source>
</evidence>
<keyword evidence="5" id="KW-1185">Reference proteome</keyword>
<evidence type="ECO:0000313" key="4">
    <source>
        <dbReference type="EMBL" id="RKS21720.1"/>
    </source>
</evidence>
<feature type="signal peptide" evidence="2">
    <location>
        <begin position="1"/>
        <end position="19"/>
    </location>
</feature>
<dbReference type="OrthoDB" id="1274898at2"/>
<dbReference type="SUPFAM" id="SSF49265">
    <property type="entry name" value="Fibronectin type III"/>
    <property type="match status" value="1"/>
</dbReference>
<proteinExistence type="predicted"/>
<evidence type="ECO:0000256" key="2">
    <source>
        <dbReference type="SAM" id="SignalP"/>
    </source>
</evidence>
<feature type="chain" id="PRO_5019846024" evidence="2">
    <location>
        <begin position="20"/>
        <end position="557"/>
    </location>
</feature>
<dbReference type="PROSITE" id="PS50853">
    <property type="entry name" value="FN3"/>
    <property type="match status" value="1"/>
</dbReference>
<dbReference type="Pfam" id="PF00041">
    <property type="entry name" value="fn3"/>
    <property type="match status" value="1"/>
</dbReference>
<dbReference type="AlphaFoldDB" id="A0A495M8Z9"/>
<organism evidence="4 5">
    <name type="scientific">Flavobacterium endophyticum</name>
    <dbReference type="NCBI Taxonomy" id="1540163"/>
    <lineage>
        <taxon>Bacteria</taxon>
        <taxon>Pseudomonadati</taxon>
        <taxon>Bacteroidota</taxon>
        <taxon>Flavobacteriia</taxon>
        <taxon>Flavobacteriales</taxon>
        <taxon>Flavobacteriaceae</taxon>
        <taxon>Flavobacterium</taxon>
    </lineage>
</organism>
<dbReference type="Proteomes" id="UP000277579">
    <property type="component" value="Unassembled WGS sequence"/>
</dbReference>
<accession>A0A495M8Z9</accession>
<dbReference type="SMART" id="SM00060">
    <property type="entry name" value="FN3"/>
    <property type="match status" value="1"/>
</dbReference>
<dbReference type="InterPro" id="IPR026444">
    <property type="entry name" value="Secre_tail"/>
</dbReference>
<dbReference type="CDD" id="cd00063">
    <property type="entry name" value="FN3"/>
    <property type="match status" value="1"/>
</dbReference>
<gene>
    <name evidence="4" type="ORF">CLV94_2354</name>
</gene>
<keyword evidence="1 2" id="KW-0732">Signal</keyword>
<dbReference type="RefSeq" id="WP_121376665.1">
    <property type="nucleotide sequence ID" value="NZ_RBLC01000003.1"/>
</dbReference>
<feature type="domain" description="Fibronectin type-III" evidence="3">
    <location>
        <begin position="236"/>
        <end position="332"/>
    </location>
</feature>
<dbReference type="InterPro" id="IPR013783">
    <property type="entry name" value="Ig-like_fold"/>
</dbReference>
<reference evidence="4 5" key="1">
    <citation type="submission" date="2018-10" db="EMBL/GenBank/DDBJ databases">
        <title>Genomic Encyclopedia of Archaeal and Bacterial Type Strains, Phase II (KMG-II): from individual species to whole genera.</title>
        <authorList>
            <person name="Goeker M."/>
        </authorList>
    </citation>
    <scope>NUCLEOTIDE SEQUENCE [LARGE SCALE GENOMIC DNA]</scope>
    <source>
        <strain evidence="4 5">DSM 29537</strain>
    </source>
</reference>
<dbReference type="NCBIfam" id="TIGR04183">
    <property type="entry name" value="Por_Secre_tail"/>
    <property type="match status" value="1"/>
</dbReference>
<evidence type="ECO:0000313" key="5">
    <source>
        <dbReference type="Proteomes" id="UP000277579"/>
    </source>
</evidence>
<name>A0A495M8Z9_9FLAO</name>